<evidence type="ECO:0000313" key="2">
    <source>
        <dbReference type="EMBL" id="GGH55359.1"/>
    </source>
</evidence>
<protein>
    <submittedName>
        <fullName evidence="2">Uncharacterized protein</fullName>
    </submittedName>
</protein>
<comment type="caution">
    <text evidence="2">The sequence shown here is derived from an EMBL/GenBank/DDBJ whole genome shotgun (WGS) entry which is preliminary data.</text>
</comment>
<feature type="transmembrane region" description="Helical" evidence="1">
    <location>
        <begin position="112"/>
        <end position="131"/>
    </location>
</feature>
<dbReference type="RefSeq" id="WP_188592617.1">
    <property type="nucleotide sequence ID" value="NZ_BMFU01000003.1"/>
</dbReference>
<keyword evidence="3" id="KW-1185">Reference proteome</keyword>
<gene>
    <name evidence="2" type="ORF">GCM10008014_24900</name>
</gene>
<dbReference type="EMBL" id="BMFU01000003">
    <property type="protein sequence ID" value="GGH55359.1"/>
    <property type="molecule type" value="Genomic_DNA"/>
</dbReference>
<proteinExistence type="predicted"/>
<sequence>MKGDFSDKYQPIQWFIVTVSIVVCIIVISTEDQSSLYFLNYVNLFSLIATLIMLTLVLYKVTLATTAILVTDRKKHAKHFYITFWILVVVLLPSVFLYSYFNSIPDKVNNVLGIMALALALSTDAISERILELKLKKDKKKYNSMY</sequence>
<feature type="transmembrane region" description="Helical" evidence="1">
    <location>
        <begin position="12"/>
        <end position="30"/>
    </location>
</feature>
<feature type="transmembrane region" description="Helical" evidence="1">
    <location>
        <begin position="36"/>
        <end position="59"/>
    </location>
</feature>
<organism evidence="2 3">
    <name type="scientific">Paenibacillus silvae</name>
    <dbReference type="NCBI Taxonomy" id="1325358"/>
    <lineage>
        <taxon>Bacteria</taxon>
        <taxon>Bacillati</taxon>
        <taxon>Bacillota</taxon>
        <taxon>Bacilli</taxon>
        <taxon>Bacillales</taxon>
        <taxon>Paenibacillaceae</taxon>
        <taxon>Paenibacillus</taxon>
    </lineage>
</organism>
<reference evidence="3" key="1">
    <citation type="journal article" date="2019" name="Int. J. Syst. Evol. Microbiol.">
        <title>The Global Catalogue of Microorganisms (GCM) 10K type strain sequencing project: providing services to taxonomists for standard genome sequencing and annotation.</title>
        <authorList>
            <consortium name="The Broad Institute Genomics Platform"/>
            <consortium name="The Broad Institute Genome Sequencing Center for Infectious Disease"/>
            <person name="Wu L."/>
            <person name="Ma J."/>
        </authorList>
    </citation>
    <scope>NUCLEOTIDE SEQUENCE [LARGE SCALE GENOMIC DNA]</scope>
    <source>
        <strain evidence="3">CGMCC 1.12770</strain>
    </source>
</reference>
<dbReference type="Proteomes" id="UP000652153">
    <property type="component" value="Unassembled WGS sequence"/>
</dbReference>
<name>A0ABQ1ZBT1_9BACL</name>
<accession>A0ABQ1ZBT1</accession>
<keyword evidence="1" id="KW-0472">Membrane</keyword>
<feature type="transmembrane region" description="Helical" evidence="1">
    <location>
        <begin position="80"/>
        <end position="100"/>
    </location>
</feature>
<keyword evidence="1" id="KW-1133">Transmembrane helix</keyword>
<evidence type="ECO:0000313" key="3">
    <source>
        <dbReference type="Proteomes" id="UP000652153"/>
    </source>
</evidence>
<evidence type="ECO:0000256" key="1">
    <source>
        <dbReference type="SAM" id="Phobius"/>
    </source>
</evidence>
<keyword evidence="1" id="KW-0812">Transmembrane</keyword>